<name>A0A3P6Q7V9_DIBLA</name>
<organism evidence="1 2">
    <name type="scientific">Dibothriocephalus latus</name>
    <name type="common">Fish tapeworm</name>
    <name type="synonym">Diphyllobothrium latum</name>
    <dbReference type="NCBI Taxonomy" id="60516"/>
    <lineage>
        <taxon>Eukaryota</taxon>
        <taxon>Metazoa</taxon>
        <taxon>Spiralia</taxon>
        <taxon>Lophotrochozoa</taxon>
        <taxon>Platyhelminthes</taxon>
        <taxon>Cestoda</taxon>
        <taxon>Eucestoda</taxon>
        <taxon>Diphyllobothriidea</taxon>
        <taxon>Diphyllobothriidae</taxon>
        <taxon>Dibothriocephalus</taxon>
    </lineage>
</organism>
<proteinExistence type="predicted"/>
<dbReference type="Proteomes" id="UP000281553">
    <property type="component" value="Unassembled WGS sequence"/>
</dbReference>
<evidence type="ECO:0000313" key="2">
    <source>
        <dbReference type="Proteomes" id="UP000281553"/>
    </source>
</evidence>
<protein>
    <submittedName>
        <fullName evidence="1">Uncharacterized protein</fullName>
    </submittedName>
</protein>
<sequence>MVNNLGHLPYEYKLPELELCALKYRQLRGDLIQTQRFVRIREFPLEFDEFIELAWTGHLRGHLFKLHRKPAHVKVRRRAFSQRVTGASNGHPDEVVLSYTVDTLKRKLDSHLLRYCDTYNEKSCH</sequence>
<gene>
    <name evidence="1" type="ORF">DILT_LOCUS1250</name>
</gene>
<dbReference type="AlphaFoldDB" id="A0A3P6Q7V9"/>
<dbReference type="EMBL" id="UYRU01007855">
    <property type="protein sequence ID" value="VDK41487.1"/>
    <property type="molecule type" value="Genomic_DNA"/>
</dbReference>
<reference evidence="1 2" key="1">
    <citation type="submission" date="2018-11" db="EMBL/GenBank/DDBJ databases">
        <authorList>
            <consortium name="Pathogen Informatics"/>
        </authorList>
    </citation>
    <scope>NUCLEOTIDE SEQUENCE [LARGE SCALE GENOMIC DNA]</scope>
</reference>
<accession>A0A3P6Q7V9</accession>
<dbReference type="OrthoDB" id="6080649at2759"/>
<keyword evidence="2" id="KW-1185">Reference proteome</keyword>
<evidence type="ECO:0000313" key="1">
    <source>
        <dbReference type="EMBL" id="VDK41487.1"/>
    </source>
</evidence>